<dbReference type="Pfam" id="PF02535">
    <property type="entry name" value="Zip"/>
    <property type="match status" value="1"/>
</dbReference>
<dbReference type="PANTHER" id="PTHR16950:SF16">
    <property type="entry name" value="ZINC TRANSPORTER ZIP13"/>
    <property type="match status" value="1"/>
</dbReference>
<evidence type="ECO:0008006" key="8">
    <source>
        <dbReference type="Google" id="ProtNLM"/>
    </source>
</evidence>
<evidence type="ECO:0000256" key="3">
    <source>
        <dbReference type="ARBA" id="ARBA00022989"/>
    </source>
</evidence>
<evidence type="ECO:0000256" key="4">
    <source>
        <dbReference type="ARBA" id="ARBA00023136"/>
    </source>
</evidence>
<keyword evidence="7" id="KW-1185">Reference proteome</keyword>
<evidence type="ECO:0000313" key="6">
    <source>
        <dbReference type="EMBL" id="EON77142.1"/>
    </source>
</evidence>
<dbReference type="InterPro" id="IPR003689">
    <property type="entry name" value="ZIP"/>
</dbReference>
<keyword evidence="4 5" id="KW-0472">Membrane</keyword>
<sequence length="230" mass="24407">MTAGILLGNVFFHLIPEAAHESTDSFGVPLGFLAGLGVFGGLDVILHRSQGHPSRERAALGYLTLVGDGFHNFIDGLVIGTSYLVSPELGLTTTLAIVLHELPQEFGESGTMVYSGFSPKRVVRLNFLVSLTALAGVSVAVGIGHWLPLSPSLLLAFTAGGFFYVALGRLAPELLRSSRLMGVRLSYLAVVGLGLGFVLGVNQLQPHVHHHPSKTAHQLQAVPFGFVPRP</sequence>
<proteinExistence type="predicted"/>
<dbReference type="GO" id="GO:0005385">
    <property type="term" value="F:zinc ion transmembrane transporter activity"/>
    <property type="evidence" value="ECO:0007669"/>
    <property type="project" value="TreeGrafter"/>
</dbReference>
<feature type="transmembrane region" description="Helical" evidence="5">
    <location>
        <begin position="153"/>
        <end position="171"/>
    </location>
</feature>
<feature type="transmembrane region" description="Helical" evidence="5">
    <location>
        <begin position="26"/>
        <end position="46"/>
    </location>
</feature>
<protein>
    <recommendedName>
        <fullName evidence="8">Zinc transporter, ZIP family</fullName>
    </recommendedName>
</protein>
<name>R7ZSU0_9BACT</name>
<dbReference type="EMBL" id="AQHR01000065">
    <property type="protein sequence ID" value="EON77142.1"/>
    <property type="molecule type" value="Genomic_DNA"/>
</dbReference>
<comment type="caution">
    <text evidence="6">The sequence shown here is derived from an EMBL/GenBank/DDBJ whole genome shotgun (WGS) entry which is preliminary data.</text>
</comment>
<comment type="subcellular location">
    <subcellularLocation>
        <location evidence="1">Membrane</location>
        <topology evidence="1">Multi-pass membrane protein</topology>
    </subcellularLocation>
</comment>
<organism evidence="6 7">
    <name type="scientific">Lunatimonas lonarensis</name>
    <dbReference type="NCBI Taxonomy" id="1232681"/>
    <lineage>
        <taxon>Bacteria</taxon>
        <taxon>Pseudomonadati</taxon>
        <taxon>Bacteroidota</taxon>
        <taxon>Cytophagia</taxon>
        <taxon>Cytophagales</taxon>
        <taxon>Cyclobacteriaceae</taxon>
    </lineage>
</organism>
<reference evidence="6 7" key="1">
    <citation type="submission" date="2013-02" db="EMBL/GenBank/DDBJ databases">
        <title>A novel strain isolated from Lonar lake, Maharashtra, India.</title>
        <authorList>
            <person name="Singh A."/>
        </authorList>
    </citation>
    <scope>NUCLEOTIDE SEQUENCE [LARGE SCALE GENOMIC DNA]</scope>
    <source>
        <strain evidence="6 7">AK24</strain>
    </source>
</reference>
<feature type="transmembrane region" description="Helical" evidence="5">
    <location>
        <begin position="125"/>
        <end position="147"/>
    </location>
</feature>
<keyword evidence="2 5" id="KW-0812">Transmembrane</keyword>
<dbReference type="STRING" id="1232681.ADIS_2352"/>
<gene>
    <name evidence="6" type="ORF">ADIS_2352</name>
</gene>
<evidence type="ECO:0000256" key="1">
    <source>
        <dbReference type="ARBA" id="ARBA00004141"/>
    </source>
</evidence>
<dbReference type="Proteomes" id="UP000013909">
    <property type="component" value="Unassembled WGS sequence"/>
</dbReference>
<evidence type="ECO:0000256" key="5">
    <source>
        <dbReference type="SAM" id="Phobius"/>
    </source>
</evidence>
<dbReference type="AlphaFoldDB" id="R7ZSU0"/>
<evidence type="ECO:0000256" key="2">
    <source>
        <dbReference type="ARBA" id="ARBA00022692"/>
    </source>
</evidence>
<dbReference type="GO" id="GO:0006882">
    <property type="term" value="P:intracellular zinc ion homeostasis"/>
    <property type="evidence" value="ECO:0007669"/>
    <property type="project" value="TreeGrafter"/>
</dbReference>
<feature type="transmembrane region" description="Helical" evidence="5">
    <location>
        <begin position="183"/>
        <end position="201"/>
    </location>
</feature>
<keyword evidence="3 5" id="KW-1133">Transmembrane helix</keyword>
<accession>R7ZSU0</accession>
<evidence type="ECO:0000313" key="7">
    <source>
        <dbReference type="Proteomes" id="UP000013909"/>
    </source>
</evidence>
<dbReference type="GO" id="GO:0016020">
    <property type="term" value="C:membrane"/>
    <property type="evidence" value="ECO:0007669"/>
    <property type="project" value="UniProtKB-SubCell"/>
</dbReference>
<dbReference type="PANTHER" id="PTHR16950">
    <property type="entry name" value="ZINC TRANSPORTER SLC39A7 HISTIDINE-RICH MEMBRANE PROTEIN KE4"/>
    <property type="match status" value="1"/>
</dbReference>